<sequence>MLRVAVEAVSPGAVLARTLYASNGQPVLRAGHPLTHSLLHRLTSFGIRFVWVEEPAVGQVPAVEPLAPPTALRVERALHRVAEAAVAGAPALPDALRAELVSLAGQVVEELEAVAAGPTAPLPYPTVPAADDGRAAWVAGAMNRGVLAGLLALAGPYHLYARDFVLAAWLQDAGLLQPAPPLPQPAPPAPPAPQGGGAGDDRRAQGDQAPDPPCRPAPEGTAQADPAEPGRRAEAPPPDRSGVAASDADGAGSAHAAPPCHPSAALDPPRAAHQPALAHVHRTLRWLAGVELGGLVRALVAQHHEQRDGRGYPDGLQGDAIHPAARRMAAATAYTLALEGCIHRPGWLPHEAYEWLLAEGPRLWGDDVIRELAGVLHPYPPGSLVQVDGGPWGIVVDSAGARRLRPKVRLLPVRPGHGAGSGAAGRGRAPATEGSGEGPGAPGPRGQAPPGAPAADGPAAEGPGTGSPAAVGVIDLLEERTRQITAWAVAWPASAAPPAWPAGSPRPAGAGR</sequence>
<proteinExistence type="predicted"/>
<feature type="compositionally biased region" description="Pro residues" evidence="1">
    <location>
        <begin position="178"/>
        <end position="193"/>
    </location>
</feature>
<gene>
    <name evidence="2" type="ORF">Q5761_10850</name>
</gene>
<dbReference type="Proteomes" id="UP001304683">
    <property type="component" value="Chromosome"/>
</dbReference>
<evidence type="ECO:0000313" key="2">
    <source>
        <dbReference type="EMBL" id="WPD18845.1"/>
    </source>
</evidence>
<evidence type="ECO:0000256" key="1">
    <source>
        <dbReference type="SAM" id="MobiDB-lite"/>
    </source>
</evidence>
<keyword evidence="3" id="KW-1185">Reference proteome</keyword>
<organism evidence="2 3">
    <name type="scientific">Thermaerobacter composti</name>
    <dbReference type="NCBI Taxonomy" id="554949"/>
    <lineage>
        <taxon>Bacteria</taxon>
        <taxon>Bacillati</taxon>
        <taxon>Bacillota</taxon>
        <taxon>Clostridia</taxon>
        <taxon>Eubacteriales</taxon>
        <taxon>Clostridiales Family XVII. Incertae Sedis</taxon>
        <taxon>Thermaerobacter</taxon>
    </lineage>
</organism>
<reference evidence="2 3" key="1">
    <citation type="submission" date="2023-08" db="EMBL/GenBank/DDBJ databases">
        <title>Genome sequence of Thermaerobacter compostii strain Ins1, a spore-forming filamentous bacterium isolated from a deep geothermal reservoir.</title>
        <authorList>
            <person name="Bregnard D."/>
            <person name="Gonzalez D."/>
            <person name="Junier P."/>
        </authorList>
    </citation>
    <scope>NUCLEOTIDE SEQUENCE [LARGE SCALE GENOMIC DNA]</scope>
    <source>
        <strain evidence="2 3">Ins1</strain>
    </source>
</reference>
<dbReference type="EMBL" id="CP132508">
    <property type="protein sequence ID" value="WPD18845.1"/>
    <property type="molecule type" value="Genomic_DNA"/>
</dbReference>
<protein>
    <submittedName>
        <fullName evidence="2">HD domain-containing phosphohydrolase</fullName>
    </submittedName>
</protein>
<dbReference type="RefSeq" id="WP_318750612.1">
    <property type="nucleotide sequence ID" value="NZ_CP132508.1"/>
</dbReference>
<feature type="compositionally biased region" description="Low complexity" evidence="1">
    <location>
        <begin position="444"/>
        <end position="462"/>
    </location>
</feature>
<name>A0ABZ0QR43_9FIRM</name>
<evidence type="ECO:0000313" key="3">
    <source>
        <dbReference type="Proteomes" id="UP001304683"/>
    </source>
</evidence>
<dbReference type="Gene3D" id="1.10.3210.10">
    <property type="entry name" value="Hypothetical protein af1432"/>
    <property type="match status" value="1"/>
</dbReference>
<dbReference type="Pfam" id="PF13487">
    <property type="entry name" value="HD_5"/>
    <property type="match status" value="1"/>
</dbReference>
<feature type="region of interest" description="Disordered" evidence="1">
    <location>
        <begin position="178"/>
        <end position="272"/>
    </location>
</feature>
<feature type="compositionally biased region" description="Low complexity" evidence="1">
    <location>
        <begin position="240"/>
        <end position="265"/>
    </location>
</feature>
<accession>A0ABZ0QR43</accession>
<feature type="region of interest" description="Disordered" evidence="1">
    <location>
        <begin position="407"/>
        <end position="474"/>
    </location>
</feature>